<sequence length="138" mass="14305">MICMKKILFTGTLALFLTVILVGATPAGAQGLLGRGTVFFDGAVARTLVPPAPLPHGGVDPIYVFPGGGADGQLSVAGVGPGDRDYHGGRWAVYTVAFSDGVTPYLLTSDEEVHVAEAAGDIVLTRTPENDVRCPVLR</sequence>
<gene>
    <name evidence="1" type="ORF">COU08_00480</name>
</gene>
<dbReference type="AlphaFoldDB" id="A0A2M6WJ18"/>
<comment type="caution">
    <text evidence="1">The sequence shown here is derived from an EMBL/GenBank/DDBJ whole genome shotgun (WGS) entry which is preliminary data.</text>
</comment>
<dbReference type="Proteomes" id="UP000228635">
    <property type="component" value="Unassembled WGS sequence"/>
</dbReference>
<protein>
    <submittedName>
        <fullName evidence="1">Uncharacterized protein</fullName>
    </submittedName>
</protein>
<evidence type="ECO:0000313" key="1">
    <source>
        <dbReference type="EMBL" id="PIT92790.1"/>
    </source>
</evidence>
<accession>A0A2M6WJ18</accession>
<evidence type="ECO:0000313" key="2">
    <source>
        <dbReference type="Proteomes" id="UP000228635"/>
    </source>
</evidence>
<organism evidence="1 2">
    <name type="scientific">Candidatus Harrisonbacteria bacterium CG10_big_fil_rev_8_21_14_0_10_42_17</name>
    <dbReference type="NCBI Taxonomy" id="1974584"/>
    <lineage>
        <taxon>Bacteria</taxon>
        <taxon>Candidatus Harrisoniibacteriota</taxon>
    </lineage>
</organism>
<reference evidence="2" key="1">
    <citation type="submission" date="2017-09" db="EMBL/GenBank/DDBJ databases">
        <title>Depth-based differentiation of microbial function through sediment-hosted aquifers and enrichment of novel symbionts in the deep terrestrial subsurface.</title>
        <authorList>
            <person name="Probst A.J."/>
            <person name="Ladd B."/>
            <person name="Jarett J.K."/>
            <person name="Geller-Mcgrath D.E."/>
            <person name="Sieber C.M.K."/>
            <person name="Emerson J.B."/>
            <person name="Anantharaman K."/>
            <person name="Thomas B.C."/>
            <person name="Malmstrom R."/>
            <person name="Stieglmeier M."/>
            <person name="Klingl A."/>
            <person name="Woyke T."/>
            <person name="Ryan C.M."/>
            <person name="Banfield J.F."/>
        </authorList>
    </citation>
    <scope>NUCLEOTIDE SEQUENCE [LARGE SCALE GENOMIC DNA]</scope>
</reference>
<proteinExistence type="predicted"/>
<name>A0A2M6WJ18_9BACT</name>
<dbReference type="EMBL" id="PFBA01000008">
    <property type="protein sequence ID" value="PIT92790.1"/>
    <property type="molecule type" value="Genomic_DNA"/>
</dbReference>